<accession>A0A1E1LMM4</accession>
<feature type="compositionally biased region" description="Polar residues" evidence="1">
    <location>
        <begin position="78"/>
        <end position="88"/>
    </location>
</feature>
<protein>
    <recommendedName>
        <fullName evidence="2">Myb-like DNA-binding domain-containing protein</fullName>
    </recommendedName>
</protein>
<organism evidence="3 4">
    <name type="scientific">Rhynchosporium agropyri</name>
    <dbReference type="NCBI Taxonomy" id="914238"/>
    <lineage>
        <taxon>Eukaryota</taxon>
        <taxon>Fungi</taxon>
        <taxon>Dikarya</taxon>
        <taxon>Ascomycota</taxon>
        <taxon>Pezizomycotina</taxon>
        <taxon>Leotiomycetes</taxon>
        <taxon>Helotiales</taxon>
        <taxon>Ploettnerulaceae</taxon>
        <taxon>Rhynchosporium</taxon>
    </lineage>
</organism>
<evidence type="ECO:0000313" key="3">
    <source>
        <dbReference type="EMBL" id="CZT11758.1"/>
    </source>
</evidence>
<proteinExistence type="predicted"/>
<evidence type="ECO:0000313" key="4">
    <source>
        <dbReference type="Proteomes" id="UP000178912"/>
    </source>
</evidence>
<name>A0A1E1LMM4_9HELO</name>
<sequence>MTTRAPTPREAFFFLTIMQCMKNKPDVDWDLVATRAGYSNANSAKVRFGQIKKAIGATENGGPASSTPTKGSAKKDSTIGSGTNTTPSKVTKPRTPRKPKAAKVKPEPEPEAEAEAEEQDYEIVKDEIDELAEGGDDDAYEFESPLHEKLFKNYQMGQYDDDEVEVEDESK</sequence>
<reference evidence="4" key="1">
    <citation type="submission" date="2016-03" db="EMBL/GenBank/DDBJ databases">
        <authorList>
            <person name="Guldener U."/>
        </authorList>
    </citation>
    <scope>NUCLEOTIDE SEQUENCE [LARGE SCALE GENOMIC DNA]</scope>
    <source>
        <strain evidence="4">04CH-RAC-A.6.1</strain>
    </source>
</reference>
<keyword evidence="4" id="KW-1185">Reference proteome</keyword>
<dbReference type="Proteomes" id="UP000178912">
    <property type="component" value="Unassembled WGS sequence"/>
</dbReference>
<dbReference type="Pfam" id="PF22980">
    <property type="entry name" value="Myb_DNA-bind_8"/>
    <property type="match status" value="1"/>
</dbReference>
<evidence type="ECO:0000259" key="2">
    <source>
        <dbReference type="Pfam" id="PF22980"/>
    </source>
</evidence>
<dbReference type="OrthoDB" id="5403747at2759"/>
<feature type="domain" description="Myb-like DNA-binding" evidence="2">
    <location>
        <begin position="13"/>
        <end position="56"/>
    </location>
</feature>
<feature type="region of interest" description="Disordered" evidence="1">
    <location>
        <begin position="57"/>
        <end position="121"/>
    </location>
</feature>
<dbReference type="AlphaFoldDB" id="A0A1E1LMM4"/>
<gene>
    <name evidence="3" type="ORF">RAG0_15817</name>
</gene>
<evidence type="ECO:0000256" key="1">
    <source>
        <dbReference type="SAM" id="MobiDB-lite"/>
    </source>
</evidence>
<feature type="compositionally biased region" description="Basic residues" evidence="1">
    <location>
        <begin position="91"/>
        <end position="103"/>
    </location>
</feature>
<dbReference type="EMBL" id="FJUX01000146">
    <property type="protein sequence ID" value="CZT11758.1"/>
    <property type="molecule type" value="Genomic_DNA"/>
</dbReference>
<feature type="compositionally biased region" description="Acidic residues" evidence="1">
    <location>
        <begin position="109"/>
        <end position="121"/>
    </location>
</feature>
<dbReference type="InterPro" id="IPR054505">
    <property type="entry name" value="Myb_DNA-bind_8"/>
</dbReference>